<evidence type="ECO:0000256" key="10">
    <source>
        <dbReference type="SAM" id="Phobius"/>
    </source>
</evidence>
<accession>A0AAU9XL79</accession>
<feature type="transmembrane region" description="Helical" evidence="10">
    <location>
        <begin position="268"/>
        <end position="290"/>
    </location>
</feature>
<evidence type="ECO:0000256" key="6">
    <source>
        <dbReference type="ARBA" id="ARBA00023136"/>
    </source>
</evidence>
<evidence type="ECO:0000313" key="13">
    <source>
        <dbReference type="Proteomes" id="UP001159428"/>
    </source>
</evidence>
<evidence type="ECO:0000256" key="1">
    <source>
        <dbReference type="ARBA" id="ARBA00004651"/>
    </source>
</evidence>
<feature type="transmembrane region" description="Helical" evidence="10">
    <location>
        <begin position="236"/>
        <end position="256"/>
    </location>
</feature>
<evidence type="ECO:0000256" key="9">
    <source>
        <dbReference type="RuleBase" id="RU000688"/>
    </source>
</evidence>
<organism evidence="12 13">
    <name type="scientific">Pocillopora meandrina</name>
    <dbReference type="NCBI Taxonomy" id="46732"/>
    <lineage>
        <taxon>Eukaryota</taxon>
        <taxon>Metazoa</taxon>
        <taxon>Cnidaria</taxon>
        <taxon>Anthozoa</taxon>
        <taxon>Hexacorallia</taxon>
        <taxon>Scleractinia</taxon>
        <taxon>Astrocoeniina</taxon>
        <taxon>Pocilloporidae</taxon>
        <taxon>Pocillopora</taxon>
    </lineage>
</organism>
<feature type="transmembrane region" description="Helical" evidence="10">
    <location>
        <begin position="398"/>
        <end position="420"/>
    </location>
</feature>
<feature type="transmembrane region" description="Helical" evidence="10">
    <location>
        <begin position="686"/>
        <end position="710"/>
    </location>
</feature>
<evidence type="ECO:0000256" key="7">
    <source>
        <dbReference type="ARBA" id="ARBA00023170"/>
    </source>
</evidence>
<keyword evidence="6 10" id="KW-0472">Membrane</keyword>
<feature type="transmembrane region" description="Helical" evidence="10">
    <location>
        <begin position="539"/>
        <end position="557"/>
    </location>
</feature>
<feature type="domain" description="G-protein coupled receptors family 1 profile" evidence="11">
    <location>
        <begin position="35"/>
        <end position="288"/>
    </location>
</feature>
<evidence type="ECO:0000256" key="5">
    <source>
        <dbReference type="ARBA" id="ARBA00023040"/>
    </source>
</evidence>
<sequence>MRRNTLSLELATRTEALVCTETVLFAVTNVVAILGNLLTFYAVHRNHRLRTIPNMFLIALALSDILMSTICMPFTVASLFHGRWIFDETVCRFQAFDIFTFGTSSLGTMAAIAVSRYFCVVNREKYPSLFKKQRSVIYIFIVWCLALAGSAPTLLFKNGSVEFQPGKAMCLYKVESNIAYSVFMHCCFITTPLIIITVCYVKVFRTVSRSNRVFSLENNSELLRVNVQEAKVTKRLVAVMVGFACCSLPIAIIDNIDIAHGEPILPRLAYLTYGFLLYLSSTINPFIYCATDKRFRREYKAVFWKTVMTSKLSLELATREEALVWTETVLFAFTNVVAVFGNLLTFYAVYRKPRLRTIPNMFVIALAVSDILMCTCCMPFTVVTLFHGRWIFGESFCLFQGFAALTFGIVAMDTMGIIAVNRFFCVVKPERYLLLFKKKRALIYIVIVWCLAFAGSVPPFSFEGKNSFKFQPGKAMCLYTFESNMAYTVTIECVYIAAPLTIIAVCYVKVFRSVSRSNRVFCLGVNLSQLRANVEEAKVTKTLVAVLLGFACCWLPISVVDNVDAARGEPKIPRQVYLTYAFLAYLSSTINPFIYGIMNRQFRREYKALLRKITFFRRQKGNNNSSHNVETMTSKLSLELATREEALVWTETVLFAFTNVMAVFGNLLTFHAVYRNHRLRTITNMFVIALAVSDILMYTCCMPFTVVTLFHGRWIFGESYCLFLG</sequence>
<feature type="transmembrane region" description="Helical" evidence="10">
    <location>
        <begin position="178"/>
        <end position="201"/>
    </location>
</feature>
<name>A0AAU9XL79_9CNID</name>
<dbReference type="EMBL" id="CALNXJ010000048">
    <property type="protein sequence ID" value="CAH3151098.1"/>
    <property type="molecule type" value="Genomic_DNA"/>
</dbReference>
<feature type="transmembrane region" description="Helical" evidence="10">
    <location>
        <begin position="485"/>
        <end position="508"/>
    </location>
</feature>
<dbReference type="PRINTS" id="PR00237">
    <property type="entry name" value="GPCRRHODOPSN"/>
</dbReference>
<keyword evidence="7 9" id="KW-0675">Receptor</keyword>
<dbReference type="PROSITE" id="PS00237">
    <property type="entry name" value="G_PROTEIN_RECEP_F1_1"/>
    <property type="match status" value="1"/>
</dbReference>
<dbReference type="PANTHER" id="PTHR22752">
    <property type="entry name" value="G PROTEIN-COUPLED RECEPTOR"/>
    <property type="match status" value="1"/>
</dbReference>
<dbReference type="CDD" id="cd00637">
    <property type="entry name" value="7tm_classA_rhodopsin-like"/>
    <property type="match status" value="2"/>
</dbReference>
<feature type="transmembrane region" description="Helical" evidence="10">
    <location>
        <begin position="653"/>
        <end position="674"/>
    </location>
</feature>
<reference evidence="12 13" key="1">
    <citation type="submission" date="2022-05" db="EMBL/GenBank/DDBJ databases">
        <authorList>
            <consortium name="Genoscope - CEA"/>
            <person name="William W."/>
        </authorList>
    </citation>
    <scope>NUCLEOTIDE SEQUENCE [LARGE SCALE GENOMIC DNA]</scope>
</reference>
<feature type="transmembrane region" description="Helical" evidence="10">
    <location>
        <begin position="577"/>
        <end position="597"/>
    </location>
</feature>
<keyword evidence="3 9" id="KW-0812">Transmembrane</keyword>
<dbReference type="GO" id="GO:0005886">
    <property type="term" value="C:plasma membrane"/>
    <property type="evidence" value="ECO:0007669"/>
    <property type="project" value="UniProtKB-SubCell"/>
</dbReference>
<keyword evidence="5 9" id="KW-0297">G-protein coupled receptor</keyword>
<keyword evidence="13" id="KW-1185">Reference proteome</keyword>
<feature type="transmembrane region" description="Helical" evidence="10">
    <location>
        <begin position="135"/>
        <end position="156"/>
    </location>
</feature>
<feature type="transmembrane region" description="Helical" evidence="10">
    <location>
        <begin position="362"/>
        <end position="386"/>
    </location>
</feature>
<feature type="domain" description="G-protein coupled receptors family 1 profile" evidence="11">
    <location>
        <begin position="665"/>
        <end position="725"/>
    </location>
</feature>
<feature type="non-terminal residue" evidence="12">
    <location>
        <position position="725"/>
    </location>
</feature>
<proteinExistence type="inferred from homology"/>
<dbReference type="Pfam" id="PF00001">
    <property type="entry name" value="7tm_1"/>
    <property type="match status" value="3"/>
</dbReference>
<evidence type="ECO:0000256" key="4">
    <source>
        <dbReference type="ARBA" id="ARBA00022989"/>
    </source>
</evidence>
<dbReference type="PROSITE" id="PS50262">
    <property type="entry name" value="G_PROTEIN_RECEP_F1_2"/>
    <property type="match status" value="3"/>
</dbReference>
<feature type="transmembrane region" description="Helical" evidence="10">
    <location>
        <begin position="93"/>
        <end position="114"/>
    </location>
</feature>
<keyword evidence="8 9" id="KW-0807">Transducer</keyword>
<comment type="caution">
    <text evidence="12">The sequence shown here is derived from an EMBL/GenBank/DDBJ whole genome shotgun (WGS) entry which is preliminary data.</text>
</comment>
<feature type="transmembrane region" description="Helical" evidence="10">
    <location>
        <begin position="23"/>
        <end position="43"/>
    </location>
</feature>
<dbReference type="AlphaFoldDB" id="A0AAU9XL79"/>
<keyword evidence="2" id="KW-1003">Cell membrane</keyword>
<dbReference type="Gene3D" id="1.20.1070.10">
    <property type="entry name" value="Rhodopsin 7-helix transmembrane proteins"/>
    <property type="match status" value="3"/>
</dbReference>
<keyword evidence="4 10" id="KW-1133">Transmembrane helix</keyword>
<protein>
    <recommendedName>
        <fullName evidence="11">G-protein coupled receptors family 1 profile domain-containing protein</fullName>
    </recommendedName>
</protein>
<dbReference type="Proteomes" id="UP001159428">
    <property type="component" value="Unassembled WGS sequence"/>
</dbReference>
<dbReference type="InterPro" id="IPR000276">
    <property type="entry name" value="GPCR_Rhodpsn"/>
</dbReference>
<evidence type="ECO:0000256" key="8">
    <source>
        <dbReference type="ARBA" id="ARBA00023224"/>
    </source>
</evidence>
<evidence type="ECO:0000256" key="2">
    <source>
        <dbReference type="ARBA" id="ARBA00022475"/>
    </source>
</evidence>
<feature type="transmembrane region" description="Helical" evidence="10">
    <location>
        <begin position="441"/>
        <end position="462"/>
    </location>
</feature>
<evidence type="ECO:0000259" key="11">
    <source>
        <dbReference type="PROSITE" id="PS50262"/>
    </source>
</evidence>
<dbReference type="InterPro" id="IPR017452">
    <property type="entry name" value="GPCR_Rhodpsn_7TM"/>
</dbReference>
<feature type="transmembrane region" description="Helical" evidence="10">
    <location>
        <begin position="55"/>
        <end position="81"/>
    </location>
</feature>
<comment type="subcellular location">
    <subcellularLocation>
        <location evidence="1">Cell membrane</location>
        <topology evidence="1">Multi-pass membrane protein</topology>
    </subcellularLocation>
</comment>
<dbReference type="SMART" id="SM01381">
    <property type="entry name" value="7TM_GPCR_Srsx"/>
    <property type="match status" value="1"/>
</dbReference>
<gene>
    <name evidence="12" type="ORF">PMEA_00025108</name>
</gene>
<feature type="domain" description="G-protein coupled receptors family 1 profile" evidence="11">
    <location>
        <begin position="341"/>
        <end position="595"/>
    </location>
</feature>
<evidence type="ECO:0000313" key="12">
    <source>
        <dbReference type="EMBL" id="CAH3151098.1"/>
    </source>
</evidence>
<evidence type="ECO:0000256" key="3">
    <source>
        <dbReference type="ARBA" id="ARBA00022692"/>
    </source>
</evidence>
<comment type="similarity">
    <text evidence="9">Belongs to the G-protein coupled receptor 1 family.</text>
</comment>
<dbReference type="GO" id="GO:0004930">
    <property type="term" value="F:G protein-coupled receptor activity"/>
    <property type="evidence" value="ECO:0007669"/>
    <property type="project" value="UniProtKB-KW"/>
</dbReference>
<dbReference type="SUPFAM" id="SSF81321">
    <property type="entry name" value="Family A G protein-coupled receptor-like"/>
    <property type="match status" value="3"/>
</dbReference>